<keyword evidence="4" id="KW-0418">Kinase</keyword>
<evidence type="ECO:0000256" key="2">
    <source>
        <dbReference type="PROSITE-ProRule" id="PRU00169"/>
    </source>
</evidence>
<dbReference type="Proteomes" id="UP000004491">
    <property type="component" value="Unassembled WGS sequence"/>
</dbReference>
<feature type="domain" description="Response regulatory" evidence="3">
    <location>
        <begin position="17"/>
        <end position="133"/>
    </location>
</feature>
<dbReference type="InterPro" id="IPR001789">
    <property type="entry name" value="Sig_transdc_resp-reg_receiver"/>
</dbReference>
<keyword evidence="1" id="KW-0378">Hydrolase</keyword>
<name>G2DHE0_9GAMM</name>
<evidence type="ECO:0000313" key="4">
    <source>
        <dbReference type="EMBL" id="EGV49970.1"/>
    </source>
</evidence>
<dbReference type="EMBL" id="AFOC01000126">
    <property type="protein sequence ID" value="EGV49970.1"/>
    <property type="molecule type" value="Genomic_DNA"/>
</dbReference>
<dbReference type="InterPro" id="IPR052016">
    <property type="entry name" value="Bact_Sigma-Reg"/>
</dbReference>
<proteinExistence type="predicted"/>
<dbReference type="SMART" id="SM00331">
    <property type="entry name" value="PP2C_SIG"/>
    <property type="match status" value="1"/>
</dbReference>
<dbReference type="GO" id="GO:0016301">
    <property type="term" value="F:kinase activity"/>
    <property type="evidence" value="ECO:0007669"/>
    <property type="project" value="UniProtKB-KW"/>
</dbReference>
<evidence type="ECO:0000259" key="3">
    <source>
        <dbReference type="PROSITE" id="PS50110"/>
    </source>
</evidence>
<dbReference type="SUPFAM" id="SSF55874">
    <property type="entry name" value="ATPase domain of HSP90 chaperone/DNA topoisomerase II/histidine kinase"/>
    <property type="match status" value="1"/>
</dbReference>
<dbReference type="PROSITE" id="PS50110">
    <property type="entry name" value="RESPONSE_REGULATORY"/>
    <property type="match status" value="1"/>
</dbReference>
<dbReference type="AlphaFoldDB" id="G2DHE0"/>
<accession>G2DHE0</accession>
<dbReference type="Pfam" id="PF00072">
    <property type="entry name" value="Response_reg"/>
    <property type="match status" value="1"/>
</dbReference>
<dbReference type="InterPro" id="IPR011006">
    <property type="entry name" value="CheY-like_superfamily"/>
</dbReference>
<keyword evidence="4" id="KW-0808">Transferase</keyword>
<dbReference type="PANTHER" id="PTHR43156:SF2">
    <property type="entry name" value="STAGE II SPORULATION PROTEIN E"/>
    <property type="match status" value="1"/>
</dbReference>
<gene>
    <name evidence="4" type="ORF">Rifp1Sym_eu00060</name>
</gene>
<evidence type="ECO:0000256" key="1">
    <source>
        <dbReference type="ARBA" id="ARBA00022801"/>
    </source>
</evidence>
<keyword evidence="2" id="KW-0597">Phosphoprotein</keyword>
<dbReference type="InterPro" id="IPR036457">
    <property type="entry name" value="PPM-type-like_dom_sf"/>
</dbReference>
<organism evidence="4 5">
    <name type="scientific">endosymbiont of Riftia pachyptila</name>
    <name type="common">vent Ph05</name>
    <dbReference type="NCBI Taxonomy" id="1048808"/>
    <lineage>
        <taxon>Bacteria</taxon>
        <taxon>Pseudomonadati</taxon>
        <taxon>Pseudomonadota</taxon>
        <taxon>Gammaproteobacteria</taxon>
        <taxon>sulfur-oxidizing symbionts</taxon>
    </lineage>
</organism>
<dbReference type="GO" id="GO:0000160">
    <property type="term" value="P:phosphorelay signal transduction system"/>
    <property type="evidence" value="ECO:0007669"/>
    <property type="project" value="InterPro"/>
</dbReference>
<dbReference type="Gene3D" id="3.40.50.2300">
    <property type="match status" value="1"/>
</dbReference>
<sequence length="580" mass="64067">MIETVKADAPNLKLRGTALVADDELSNRVILNALLKKLGYQVIQAVDGADAVEKFRQHSIDIVLMDVMMPVMDGYAATEIIKSETADKFIPVLFLTAMTDDKALARCIEVGGDDFLTKPYNHTVLSAKIQSMERIQNLHQDIRMLYNRMQMDEEIAEQVFSGAVLAGNVVLDQISHLHKPASIFSGDIMLTAYSPSHDLHVLLGDFTGHGLAAALGALPTSEVFRSMTAKGFSPPQILQGINSKLHKMLPTGMFLAAQFVKISASLDYITVFNCGMPDLFVIDGNTRRIKNRLESRSMPLGIIPDSNFQEDAQHIRVGLGDRVLLTTDGVSEARDPTGEYFGSERLITAIEQSGEQAFILDNVSSALDRFCSDAPQDDDITMVELPLLPELLPSWRVDQLLAEQTHVDPNSLLDHDSDSVEFHITLRGMQLRKADPVPLLINYIQEMVGIRTHNQVLFTILTELFINALDHGVLGLDSSLKEGPDGFTRYFEERDRMLSQLNEGSVHIGLRIHPQANGGWIVIQIEDSGPGFDFANATSAQGEKPLFSGRGIQLLSSLCESFSYLEPGNRAEAIYAWTNE</sequence>
<dbReference type="CDD" id="cd16936">
    <property type="entry name" value="HATPase_RsbW-like"/>
    <property type="match status" value="1"/>
</dbReference>
<dbReference type="SMART" id="SM00448">
    <property type="entry name" value="REC"/>
    <property type="match status" value="1"/>
</dbReference>
<dbReference type="Pfam" id="PF07228">
    <property type="entry name" value="SpoIIE"/>
    <property type="match status" value="1"/>
</dbReference>
<dbReference type="InterPro" id="IPR036890">
    <property type="entry name" value="HATPase_C_sf"/>
</dbReference>
<feature type="modified residue" description="4-aspartylphosphate" evidence="2">
    <location>
        <position position="66"/>
    </location>
</feature>
<dbReference type="SUPFAM" id="SSF52172">
    <property type="entry name" value="CheY-like"/>
    <property type="match status" value="1"/>
</dbReference>
<evidence type="ECO:0000313" key="5">
    <source>
        <dbReference type="Proteomes" id="UP000004491"/>
    </source>
</evidence>
<comment type="caution">
    <text evidence="4">The sequence shown here is derived from an EMBL/GenBank/DDBJ whole genome shotgun (WGS) entry which is preliminary data.</text>
</comment>
<dbReference type="PANTHER" id="PTHR43156">
    <property type="entry name" value="STAGE II SPORULATION PROTEIN E-RELATED"/>
    <property type="match status" value="1"/>
</dbReference>
<reference evidence="4" key="1">
    <citation type="journal article" date="2011" name="ISME J.">
        <title>The endosymbionts of the deep-sea tubeworms Riftia pachyptila and Tevnia jerichonana share an identical physiology as revealed by proteogenomic analyses.</title>
        <authorList>
            <person name="Gardebrecht A."/>
            <person name="Markert S."/>
            <person name="Felbeck H."/>
            <person name="Thuermer A."/>
            <person name="Albrecht D."/>
            <person name="Wollherr A."/>
            <person name="Kabisch J."/>
            <person name="Lehmann R."/>
            <person name="Daniel R."/>
            <person name="Liesegang H."/>
            <person name="Hecker M."/>
            <person name="Sievert S.M."/>
            <person name="Schweder T."/>
        </authorList>
    </citation>
    <scope>NUCLEOTIDE SEQUENCE [LARGE SCALE GENOMIC DNA]</scope>
</reference>
<dbReference type="Gene3D" id="3.60.40.10">
    <property type="entry name" value="PPM-type phosphatase domain"/>
    <property type="match status" value="1"/>
</dbReference>
<keyword evidence="5" id="KW-1185">Reference proteome</keyword>
<dbReference type="InterPro" id="IPR001932">
    <property type="entry name" value="PPM-type_phosphatase-like_dom"/>
</dbReference>
<dbReference type="GO" id="GO:0016791">
    <property type="term" value="F:phosphatase activity"/>
    <property type="evidence" value="ECO:0007669"/>
    <property type="project" value="TreeGrafter"/>
</dbReference>
<dbReference type="Gene3D" id="3.30.565.10">
    <property type="entry name" value="Histidine kinase-like ATPase, C-terminal domain"/>
    <property type="match status" value="1"/>
</dbReference>
<protein>
    <submittedName>
        <fullName evidence="4">Putative histidine kinase with protein phosphatase region</fullName>
    </submittedName>
</protein>